<gene>
    <name evidence="14" type="ORF">E7512_05755</name>
</gene>
<dbReference type="Gene3D" id="3.40.1190.10">
    <property type="entry name" value="Mur-like, catalytic domain"/>
    <property type="match status" value="1"/>
</dbReference>
<dbReference type="InterPro" id="IPR036565">
    <property type="entry name" value="Mur-like_cat_sf"/>
</dbReference>
<comment type="similarity">
    <text evidence="2 11">Belongs to the folylpolyglutamate synthase family.</text>
</comment>
<feature type="domain" description="Mur ligase C-terminal" evidence="12">
    <location>
        <begin position="301"/>
        <end position="419"/>
    </location>
</feature>
<comment type="cofactor">
    <cofactor evidence="1">
        <name>Mg(2+)</name>
        <dbReference type="ChEBI" id="CHEBI:18420"/>
    </cofactor>
</comment>
<dbReference type="GO" id="GO:0004326">
    <property type="term" value="F:tetrahydrofolylpolyglutamate synthase activity"/>
    <property type="evidence" value="ECO:0007669"/>
    <property type="project" value="UniProtKB-EC"/>
</dbReference>
<evidence type="ECO:0000256" key="10">
    <source>
        <dbReference type="ARBA" id="ARBA00047493"/>
    </source>
</evidence>
<dbReference type="GO" id="GO:0005524">
    <property type="term" value="F:ATP binding"/>
    <property type="evidence" value="ECO:0007669"/>
    <property type="project" value="UniProtKB-KW"/>
</dbReference>
<dbReference type="Gene3D" id="3.90.190.20">
    <property type="entry name" value="Mur ligase, C-terminal domain"/>
    <property type="match status" value="1"/>
</dbReference>
<dbReference type="Proteomes" id="UP000754750">
    <property type="component" value="Unassembled WGS sequence"/>
</dbReference>
<protein>
    <recommendedName>
        <fullName evidence="3">tetrahydrofolate synthase</fullName>
        <ecNumber evidence="3">6.3.2.17</ecNumber>
    </recommendedName>
    <alternativeName>
        <fullName evidence="9">Tetrahydrofolylpolyglutamate synthase</fullName>
    </alternativeName>
</protein>
<evidence type="ECO:0000256" key="2">
    <source>
        <dbReference type="ARBA" id="ARBA00008276"/>
    </source>
</evidence>
<keyword evidence="4 11" id="KW-0436">Ligase</keyword>
<dbReference type="PANTHER" id="PTHR11136">
    <property type="entry name" value="FOLYLPOLYGLUTAMATE SYNTHASE-RELATED"/>
    <property type="match status" value="1"/>
</dbReference>
<evidence type="ECO:0000256" key="5">
    <source>
        <dbReference type="ARBA" id="ARBA00022723"/>
    </source>
</evidence>
<evidence type="ECO:0000259" key="12">
    <source>
        <dbReference type="Pfam" id="PF02875"/>
    </source>
</evidence>
<name>A0A928KVR3_9FIRM</name>
<dbReference type="PROSITE" id="PS01012">
    <property type="entry name" value="FOLYLPOLYGLU_SYNT_2"/>
    <property type="match status" value="1"/>
</dbReference>
<comment type="caution">
    <text evidence="14">The sequence shown here is derived from an EMBL/GenBank/DDBJ whole genome shotgun (WGS) entry which is preliminary data.</text>
</comment>
<accession>A0A928KVR3</accession>
<organism evidence="14 15">
    <name type="scientific">Faecalispora sporosphaeroides</name>
    <dbReference type="NCBI Taxonomy" id="1549"/>
    <lineage>
        <taxon>Bacteria</taxon>
        <taxon>Bacillati</taxon>
        <taxon>Bacillota</taxon>
        <taxon>Clostridia</taxon>
        <taxon>Eubacteriales</taxon>
        <taxon>Oscillospiraceae</taxon>
        <taxon>Faecalispora</taxon>
    </lineage>
</organism>
<dbReference type="GO" id="GO:0005737">
    <property type="term" value="C:cytoplasm"/>
    <property type="evidence" value="ECO:0007669"/>
    <property type="project" value="TreeGrafter"/>
</dbReference>
<keyword evidence="7 11" id="KW-0067">ATP-binding</keyword>
<proteinExistence type="inferred from homology"/>
<evidence type="ECO:0000256" key="8">
    <source>
        <dbReference type="ARBA" id="ARBA00022842"/>
    </source>
</evidence>
<evidence type="ECO:0000256" key="11">
    <source>
        <dbReference type="PIRNR" id="PIRNR001563"/>
    </source>
</evidence>
<dbReference type="GO" id="GO:0008841">
    <property type="term" value="F:dihydrofolate synthase activity"/>
    <property type="evidence" value="ECO:0007669"/>
    <property type="project" value="TreeGrafter"/>
</dbReference>
<dbReference type="InterPro" id="IPR013221">
    <property type="entry name" value="Mur_ligase_cen"/>
</dbReference>
<keyword evidence="8" id="KW-0460">Magnesium</keyword>
<dbReference type="EMBL" id="SVNY01000002">
    <property type="protein sequence ID" value="MBE6833076.1"/>
    <property type="molecule type" value="Genomic_DNA"/>
</dbReference>
<dbReference type="FunFam" id="3.40.1190.10:FF:000011">
    <property type="entry name" value="Folylpolyglutamate synthase/dihydrofolate synthase"/>
    <property type="match status" value="1"/>
</dbReference>
<dbReference type="Pfam" id="PF02875">
    <property type="entry name" value="Mur_ligase_C"/>
    <property type="match status" value="1"/>
</dbReference>
<evidence type="ECO:0000256" key="4">
    <source>
        <dbReference type="ARBA" id="ARBA00022598"/>
    </source>
</evidence>
<dbReference type="PROSITE" id="PS01011">
    <property type="entry name" value="FOLYLPOLYGLU_SYNT_1"/>
    <property type="match status" value="1"/>
</dbReference>
<evidence type="ECO:0000256" key="6">
    <source>
        <dbReference type="ARBA" id="ARBA00022741"/>
    </source>
</evidence>
<dbReference type="AlphaFoldDB" id="A0A928KVR3"/>
<keyword evidence="5" id="KW-0479">Metal-binding</keyword>
<comment type="catalytic activity">
    <reaction evidence="10">
        <text>(6S)-5,6,7,8-tetrahydrofolyl-(gamma-L-Glu)(n) + L-glutamate + ATP = (6S)-5,6,7,8-tetrahydrofolyl-(gamma-L-Glu)(n+1) + ADP + phosphate + H(+)</text>
        <dbReference type="Rhea" id="RHEA:10580"/>
        <dbReference type="Rhea" id="RHEA-COMP:14738"/>
        <dbReference type="Rhea" id="RHEA-COMP:14740"/>
        <dbReference type="ChEBI" id="CHEBI:15378"/>
        <dbReference type="ChEBI" id="CHEBI:29985"/>
        <dbReference type="ChEBI" id="CHEBI:30616"/>
        <dbReference type="ChEBI" id="CHEBI:43474"/>
        <dbReference type="ChEBI" id="CHEBI:141005"/>
        <dbReference type="ChEBI" id="CHEBI:456216"/>
        <dbReference type="EC" id="6.3.2.17"/>
    </reaction>
</comment>
<dbReference type="InterPro" id="IPR004101">
    <property type="entry name" value="Mur_ligase_C"/>
</dbReference>
<dbReference type="PANTHER" id="PTHR11136:SF0">
    <property type="entry name" value="DIHYDROFOLATE SYNTHETASE-RELATED"/>
    <property type="match status" value="1"/>
</dbReference>
<sequence length="441" mass="47696">MAGKGDAIMTYQEALEQISSQAKFGIKPGLERIIKLLDKMGNPQNRLKFVHVAGTNGKGSTCALLSSVLTAAGYKTGLYISPYILEFRERMQICGQMIPKEELAALTEELLPLIQEMEQDGDALTEFEFITALAMEWFARSKCDVVVLEVGLGGRFDATNIIGTPLVSVIMSISLDHTGILGDTVEKIAFEKAGIIKEGGDTVVFSRQDYGAMQVLREAAQQRNNSFCVAEPEEMEQVESDLLGTRFVYRGTQMHMPLIGEHQVLNAATVLAALDVLRKKGFELPLQAVAQGFAQVSFPARLELLSKHPVFLLDGAHNPNGVQALAAALRQYLSGKRITAIMGMLADKDSHASIGYLNGLLDQVYTLTPDNPRAMQAEEFAALWREMGVSAKAAQSPRQAVELALAHAGSDGAVIVCGSLYLAAEIRPVAIEILKGMAPSA</sequence>
<evidence type="ECO:0000256" key="3">
    <source>
        <dbReference type="ARBA" id="ARBA00013025"/>
    </source>
</evidence>
<reference evidence="14" key="1">
    <citation type="submission" date="2019-04" db="EMBL/GenBank/DDBJ databases">
        <title>Evolution of Biomass-Degrading Anaerobic Consortia Revealed by Metagenomics.</title>
        <authorList>
            <person name="Peng X."/>
        </authorList>
    </citation>
    <scope>NUCLEOTIDE SEQUENCE</scope>
    <source>
        <strain evidence="14">SIG551</strain>
    </source>
</reference>
<feature type="domain" description="Mur ligase central" evidence="13">
    <location>
        <begin position="52"/>
        <end position="273"/>
    </location>
</feature>
<evidence type="ECO:0000313" key="14">
    <source>
        <dbReference type="EMBL" id="MBE6833076.1"/>
    </source>
</evidence>
<dbReference type="PIRSF" id="PIRSF001563">
    <property type="entry name" value="Folylpolyglu_synth"/>
    <property type="match status" value="1"/>
</dbReference>
<dbReference type="Pfam" id="PF08245">
    <property type="entry name" value="Mur_ligase_M"/>
    <property type="match status" value="1"/>
</dbReference>
<dbReference type="EC" id="6.3.2.17" evidence="3"/>
<dbReference type="InterPro" id="IPR018109">
    <property type="entry name" value="Folylpolyglutamate_synth_CS"/>
</dbReference>
<evidence type="ECO:0000256" key="1">
    <source>
        <dbReference type="ARBA" id="ARBA00001946"/>
    </source>
</evidence>
<dbReference type="GO" id="GO:0046872">
    <property type="term" value="F:metal ion binding"/>
    <property type="evidence" value="ECO:0007669"/>
    <property type="project" value="UniProtKB-KW"/>
</dbReference>
<dbReference type="InterPro" id="IPR001645">
    <property type="entry name" value="Folylpolyglutamate_synth"/>
</dbReference>
<dbReference type="SUPFAM" id="SSF53623">
    <property type="entry name" value="MurD-like peptide ligases, catalytic domain"/>
    <property type="match status" value="1"/>
</dbReference>
<dbReference type="SUPFAM" id="SSF53244">
    <property type="entry name" value="MurD-like peptide ligases, peptide-binding domain"/>
    <property type="match status" value="1"/>
</dbReference>
<evidence type="ECO:0000256" key="9">
    <source>
        <dbReference type="ARBA" id="ARBA00030592"/>
    </source>
</evidence>
<keyword evidence="6 11" id="KW-0547">Nucleotide-binding</keyword>
<evidence type="ECO:0000259" key="13">
    <source>
        <dbReference type="Pfam" id="PF08245"/>
    </source>
</evidence>
<dbReference type="InterPro" id="IPR036615">
    <property type="entry name" value="Mur_ligase_C_dom_sf"/>
</dbReference>
<evidence type="ECO:0000313" key="15">
    <source>
        <dbReference type="Proteomes" id="UP000754750"/>
    </source>
</evidence>
<dbReference type="NCBIfam" id="TIGR01499">
    <property type="entry name" value="folC"/>
    <property type="match status" value="1"/>
</dbReference>
<evidence type="ECO:0000256" key="7">
    <source>
        <dbReference type="ARBA" id="ARBA00022840"/>
    </source>
</evidence>